<dbReference type="HOGENOM" id="CLU_857505_0_0_10"/>
<reference evidence="2 3" key="1">
    <citation type="submission" date="2013-04" db="EMBL/GenBank/DDBJ databases">
        <title>The Genome Sequence of Parabacteroides gordonii DSM 23371.</title>
        <authorList>
            <consortium name="The Broad Institute Genomics Platform"/>
            <person name="Earl A."/>
            <person name="Ward D."/>
            <person name="Feldgarden M."/>
            <person name="Gevers D."/>
            <person name="Martens E."/>
            <person name="Sakamoto M."/>
            <person name="Benno Y."/>
            <person name="Suzuki N."/>
            <person name="Matsunaga N."/>
            <person name="Koshihara K."/>
            <person name="Seki M."/>
            <person name="Komiya H."/>
            <person name="Walker B."/>
            <person name="Young S."/>
            <person name="Zeng Q."/>
            <person name="Gargeya S."/>
            <person name="Fitzgerald M."/>
            <person name="Haas B."/>
            <person name="Abouelleil A."/>
            <person name="Allen A.W."/>
            <person name="Alvarado L."/>
            <person name="Arachchi H.M."/>
            <person name="Berlin A.M."/>
            <person name="Chapman S.B."/>
            <person name="Gainer-Dewar J."/>
            <person name="Goldberg J."/>
            <person name="Griggs A."/>
            <person name="Gujja S."/>
            <person name="Hansen M."/>
            <person name="Howarth C."/>
            <person name="Imamovic A."/>
            <person name="Ireland A."/>
            <person name="Larimer J."/>
            <person name="McCowan C."/>
            <person name="Murphy C."/>
            <person name="Pearson M."/>
            <person name="Poon T.W."/>
            <person name="Priest M."/>
            <person name="Roberts A."/>
            <person name="Saif S."/>
            <person name="Shea T."/>
            <person name="Sisk P."/>
            <person name="Sykes S."/>
            <person name="Wortman J."/>
            <person name="Nusbaum C."/>
            <person name="Birren B."/>
        </authorList>
    </citation>
    <scope>NUCLEOTIDE SEQUENCE [LARGE SCALE GENOMIC DNA]</scope>
    <source>
        <strain evidence="2 3">MS-1</strain>
    </source>
</reference>
<comment type="caution">
    <text evidence="2">The sequence shown here is derived from an EMBL/GenBank/DDBJ whole genome shotgun (WGS) entry which is preliminary data.</text>
</comment>
<dbReference type="Gene3D" id="3.60.15.10">
    <property type="entry name" value="Ribonuclease Z/Hydroxyacylglutathione hydrolase-like"/>
    <property type="match status" value="1"/>
</dbReference>
<dbReference type="Proteomes" id="UP000033035">
    <property type="component" value="Unassembled WGS sequence"/>
</dbReference>
<name>A0A0F5JCR8_9BACT</name>
<feature type="chain" id="PRO_5002489679" description="Metallo-beta-lactamase domain-containing protein" evidence="1">
    <location>
        <begin position="27"/>
        <end position="346"/>
    </location>
</feature>
<evidence type="ECO:0000313" key="3">
    <source>
        <dbReference type="Proteomes" id="UP000033035"/>
    </source>
</evidence>
<dbReference type="RefSeq" id="WP_225607922.1">
    <property type="nucleotide sequence ID" value="NZ_AUAE01000008.1"/>
</dbReference>
<dbReference type="InterPro" id="IPR036866">
    <property type="entry name" value="RibonucZ/Hydroxyglut_hydro"/>
</dbReference>
<dbReference type="InterPro" id="IPR050114">
    <property type="entry name" value="UPF0173_UPF0282_UlaG_hydrolase"/>
</dbReference>
<evidence type="ECO:0008006" key="4">
    <source>
        <dbReference type="Google" id="ProtNLM"/>
    </source>
</evidence>
<dbReference type="PATRIC" id="fig|1203610.3.peg.3189"/>
<feature type="signal peptide" evidence="1">
    <location>
        <begin position="1"/>
        <end position="26"/>
    </location>
</feature>
<keyword evidence="3" id="KW-1185">Reference proteome</keyword>
<sequence length="346" mass="39291">MKTLFYTLLCMEGFCASLLIPSGAKAQEKNTIEKSAFWGNSEAYLNKQAFQMFNLIDQALTENPPVPGAPMVRKLALYNLDAMLHETKYDDSEPLNGFITSRINKVIADLSSPVKKGMKVYKIYNDGFIARTGSVTLAFDVVRGACKGKNLISDASIQQIVDHCDVLFLTHNHGDHVDPVVVDMFLKAGKPVVAPTNILPEKKDIQHERSDKMIDKKMKLDKNKNIRVKIFPGHQSELINNLYVVTTDEKKTVAHIGDQYNKEDMEWIVNISKDIPQPDALIVNCWTHRMSDLVDGFNPKLVVTGHENEMGHTIDHREAFWLTFQKMEQISKDYLVMGWGEWYQCP</sequence>
<proteinExistence type="predicted"/>
<dbReference type="SUPFAM" id="SSF56281">
    <property type="entry name" value="Metallo-hydrolase/oxidoreductase"/>
    <property type="match status" value="1"/>
</dbReference>
<organism evidence="2 3">
    <name type="scientific">Parabacteroides gordonii MS-1 = DSM 23371</name>
    <dbReference type="NCBI Taxonomy" id="1203610"/>
    <lineage>
        <taxon>Bacteria</taxon>
        <taxon>Pseudomonadati</taxon>
        <taxon>Bacteroidota</taxon>
        <taxon>Bacteroidia</taxon>
        <taxon>Bacteroidales</taxon>
        <taxon>Tannerellaceae</taxon>
        <taxon>Parabacteroides</taxon>
    </lineage>
</organism>
<protein>
    <recommendedName>
        <fullName evidence="4">Metallo-beta-lactamase domain-containing protein</fullName>
    </recommendedName>
</protein>
<keyword evidence="1" id="KW-0732">Signal</keyword>
<evidence type="ECO:0000313" key="2">
    <source>
        <dbReference type="EMBL" id="KKB55651.1"/>
    </source>
</evidence>
<accession>A0A0F5JCR8</accession>
<dbReference type="AlphaFoldDB" id="A0A0F5JCR8"/>
<gene>
    <name evidence="2" type="ORF">HMPREF1536_03123</name>
</gene>
<dbReference type="PANTHER" id="PTHR43546">
    <property type="entry name" value="UPF0173 METAL-DEPENDENT HYDROLASE MJ1163-RELATED"/>
    <property type="match status" value="1"/>
</dbReference>
<evidence type="ECO:0000256" key="1">
    <source>
        <dbReference type="SAM" id="SignalP"/>
    </source>
</evidence>
<dbReference type="PANTHER" id="PTHR43546:SF4">
    <property type="entry name" value="UPF0282 PROTEIN MJ1629"/>
    <property type="match status" value="1"/>
</dbReference>
<dbReference type="EMBL" id="AQHW01000015">
    <property type="protein sequence ID" value="KKB55651.1"/>
    <property type="molecule type" value="Genomic_DNA"/>
</dbReference>
<dbReference type="STRING" id="1203610.HMPREF1536_03123"/>